<dbReference type="InterPro" id="IPR050109">
    <property type="entry name" value="HTH-type_TetR-like_transc_reg"/>
</dbReference>
<dbReference type="PROSITE" id="PS50977">
    <property type="entry name" value="HTH_TETR_2"/>
    <property type="match status" value="1"/>
</dbReference>
<feature type="domain" description="HTH tetR-type" evidence="5">
    <location>
        <begin position="4"/>
        <end position="64"/>
    </location>
</feature>
<dbReference type="PANTHER" id="PTHR30055:SF234">
    <property type="entry name" value="HTH-TYPE TRANSCRIPTIONAL REGULATOR BETI"/>
    <property type="match status" value="1"/>
</dbReference>
<dbReference type="RefSeq" id="WP_123934085.1">
    <property type="nucleotide sequence ID" value="NZ_CP033897.1"/>
</dbReference>
<evidence type="ECO:0000313" key="6">
    <source>
        <dbReference type="EMBL" id="AZA11466.1"/>
    </source>
</evidence>
<dbReference type="Proteomes" id="UP000271587">
    <property type="component" value="Chromosome"/>
</dbReference>
<keyword evidence="7" id="KW-1185">Reference proteome</keyword>
<dbReference type="InterPro" id="IPR041490">
    <property type="entry name" value="KstR2_TetR_C"/>
</dbReference>
<keyword evidence="1" id="KW-0805">Transcription regulation</keyword>
<dbReference type="AlphaFoldDB" id="A0A3G6J0M0"/>
<dbReference type="InterPro" id="IPR036271">
    <property type="entry name" value="Tet_transcr_reg_TetR-rel_C_sf"/>
</dbReference>
<dbReference type="SUPFAM" id="SSF46689">
    <property type="entry name" value="Homeodomain-like"/>
    <property type="match status" value="1"/>
</dbReference>
<evidence type="ECO:0000259" key="5">
    <source>
        <dbReference type="PROSITE" id="PS50977"/>
    </source>
</evidence>
<evidence type="ECO:0000256" key="1">
    <source>
        <dbReference type="ARBA" id="ARBA00023015"/>
    </source>
</evidence>
<protein>
    <submittedName>
        <fullName evidence="6">HTH-type transcriptional repressor KstR2</fullName>
    </submittedName>
</protein>
<organism evidence="6 7">
    <name type="scientific">Corynebacterium gerontici</name>
    <dbReference type="NCBI Taxonomy" id="2079234"/>
    <lineage>
        <taxon>Bacteria</taxon>
        <taxon>Bacillati</taxon>
        <taxon>Actinomycetota</taxon>
        <taxon>Actinomycetes</taxon>
        <taxon>Mycobacteriales</taxon>
        <taxon>Corynebacteriaceae</taxon>
        <taxon>Corynebacterium</taxon>
    </lineage>
</organism>
<dbReference type="SUPFAM" id="SSF48498">
    <property type="entry name" value="Tetracyclin repressor-like, C-terminal domain"/>
    <property type="match status" value="1"/>
</dbReference>
<gene>
    <name evidence="6" type="primary">kstR2</name>
    <name evidence="6" type="ORF">CGERO_05795</name>
</gene>
<dbReference type="Pfam" id="PF17932">
    <property type="entry name" value="TetR_C_24"/>
    <property type="match status" value="1"/>
</dbReference>
<dbReference type="PRINTS" id="PR00455">
    <property type="entry name" value="HTHTETR"/>
</dbReference>
<evidence type="ECO:0000256" key="3">
    <source>
        <dbReference type="ARBA" id="ARBA00023163"/>
    </source>
</evidence>
<keyword evidence="2 4" id="KW-0238">DNA-binding</keyword>
<dbReference type="InterPro" id="IPR009057">
    <property type="entry name" value="Homeodomain-like_sf"/>
</dbReference>
<dbReference type="GO" id="GO:0003700">
    <property type="term" value="F:DNA-binding transcription factor activity"/>
    <property type="evidence" value="ECO:0007669"/>
    <property type="project" value="TreeGrafter"/>
</dbReference>
<evidence type="ECO:0000313" key="7">
    <source>
        <dbReference type="Proteomes" id="UP000271587"/>
    </source>
</evidence>
<dbReference type="PANTHER" id="PTHR30055">
    <property type="entry name" value="HTH-TYPE TRANSCRIPTIONAL REGULATOR RUTR"/>
    <property type="match status" value="1"/>
</dbReference>
<dbReference type="Gene3D" id="1.10.357.10">
    <property type="entry name" value="Tetracycline Repressor, domain 2"/>
    <property type="match status" value="1"/>
</dbReference>
<reference evidence="6 7" key="1">
    <citation type="submission" date="2018-11" db="EMBL/GenBank/DDBJ databases">
        <authorList>
            <person name="Kleinhagauer T."/>
            <person name="Glaeser S.P."/>
            <person name="Spergser J."/>
            <person name="Ruckert C."/>
            <person name="Kaempfer P."/>
            <person name="Busse H.-J."/>
        </authorList>
    </citation>
    <scope>NUCLEOTIDE SEQUENCE [LARGE SCALE GENOMIC DNA]</scope>
    <source>
        <strain evidence="6 7">W8</strain>
    </source>
</reference>
<dbReference type="InterPro" id="IPR001647">
    <property type="entry name" value="HTH_TetR"/>
</dbReference>
<dbReference type="GO" id="GO:0000976">
    <property type="term" value="F:transcription cis-regulatory region binding"/>
    <property type="evidence" value="ECO:0007669"/>
    <property type="project" value="TreeGrafter"/>
</dbReference>
<dbReference type="Pfam" id="PF00440">
    <property type="entry name" value="TetR_N"/>
    <property type="match status" value="1"/>
</dbReference>
<dbReference type="OrthoDB" id="1669699at2"/>
<dbReference type="KEGG" id="cgk:CGERO_05795"/>
<feature type="DNA-binding region" description="H-T-H motif" evidence="4">
    <location>
        <begin position="27"/>
        <end position="46"/>
    </location>
</feature>
<proteinExistence type="predicted"/>
<evidence type="ECO:0000256" key="2">
    <source>
        <dbReference type="ARBA" id="ARBA00023125"/>
    </source>
</evidence>
<dbReference type="EMBL" id="CP033897">
    <property type="protein sequence ID" value="AZA11466.1"/>
    <property type="molecule type" value="Genomic_DNA"/>
</dbReference>
<sequence>MNATQRQSEIADHAMRLFATRGYEATSMRDLAEAVGVRAASLYNHFSSKHEIIFFIAMRSMRELTRLQQDTLAGESNPARQLELAMAAHIHFHATHKEDIQVTLQALKALQQDARSELLAFRRSYVYTWTEILKAGVRNGQFDCPNPKLSAYALIDMGIGVSTWYNPEGPQTLEQIKQYYSQLALRTVSNPLGSG</sequence>
<evidence type="ECO:0000256" key="4">
    <source>
        <dbReference type="PROSITE-ProRule" id="PRU00335"/>
    </source>
</evidence>
<name>A0A3G6J0M0_9CORY</name>
<accession>A0A3G6J0M0</accession>
<keyword evidence="3" id="KW-0804">Transcription</keyword>